<feature type="compositionally biased region" description="Basic residues" evidence="1">
    <location>
        <begin position="79"/>
        <end position="91"/>
    </location>
</feature>
<feature type="region of interest" description="Disordered" evidence="1">
    <location>
        <begin position="376"/>
        <end position="396"/>
    </location>
</feature>
<feature type="region of interest" description="Disordered" evidence="1">
    <location>
        <begin position="586"/>
        <end position="606"/>
    </location>
</feature>
<evidence type="ECO:0000313" key="3">
    <source>
        <dbReference type="Proteomes" id="UP001165121"/>
    </source>
</evidence>
<dbReference type="AlphaFoldDB" id="A0A9W7CP99"/>
<keyword evidence="3" id="KW-1185">Reference proteome</keyword>
<name>A0A9W7CP99_9STRA</name>
<gene>
    <name evidence="2" type="ORF">Pfra01_001038300</name>
</gene>
<sequence length="606" mass="66382">MCSPATASDLMCWSRHINPTPSVEGNSCSFGMSTPTTRTASAPAVPAAADSVVAPAATTTSSSPSTSVVTSTVTTSSSPKHHRSLGSKRSRSGSDRLLTDAGPLSSPRREGDSTSSGTVVSCTGPLSDPWMPTPSEIHTRFGRTAPPSQYALYSCSGIIDDEVTKELDFDPATDQRRDYYIGLFNEFRWYGSKKTSRRSRVPEWQALCQSWGAFVENFNKDPAGYSERVRLARERYERFPKRPKIDRLHWGAVEAGIPCAVPMDIACEHCHVRAVREFERDINGYTGVSVRVPEELKTLLTNLIAQMSSSTTGGHSTLPRAVGDYSSRSSFTPFDGFGGGGFHTPSPFPERPASGRSAAPTYRGSEEILTNEYENDLDLGSGSEDQQFAGRSSELPPVRLAVGVEATGRRRGSRLPDSVDRQEAVERLQTAEFAALEQELALLKAQLAQVSPTASNVQVDLGSKPAVLRTRIGALEQASAPSNQAYVTHIVRKASAAQHKGLGGGACWTVCPACTSAPDTWPTREYLECKHFTPETRCEAWIPIRYNIDRHAMVSEHHVNKQTRRLFGCHFYWNCSKMHHLAEAINKDHDTSHPPAIRRKTKDEVH</sequence>
<evidence type="ECO:0000256" key="1">
    <source>
        <dbReference type="SAM" id="MobiDB-lite"/>
    </source>
</evidence>
<comment type="caution">
    <text evidence="2">The sequence shown here is derived from an EMBL/GenBank/DDBJ whole genome shotgun (WGS) entry which is preliminary data.</text>
</comment>
<proteinExistence type="predicted"/>
<feature type="region of interest" description="Disordered" evidence="1">
    <location>
        <begin position="57"/>
        <end position="134"/>
    </location>
</feature>
<feature type="region of interest" description="Disordered" evidence="1">
    <location>
        <begin position="336"/>
        <end position="361"/>
    </location>
</feature>
<protein>
    <submittedName>
        <fullName evidence="2">Unnamed protein product</fullName>
    </submittedName>
</protein>
<accession>A0A9W7CP99</accession>
<feature type="compositionally biased region" description="Low complexity" evidence="1">
    <location>
        <begin position="57"/>
        <end position="78"/>
    </location>
</feature>
<dbReference type="EMBL" id="BSXT01000992">
    <property type="protein sequence ID" value="GMF37227.1"/>
    <property type="molecule type" value="Genomic_DNA"/>
</dbReference>
<dbReference type="Proteomes" id="UP001165121">
    <property type="component" value="Unassembled WGS sequence"/>
</dbReference>
<reference evidence="2" key="1">
    <citation type="submission" date="2023-04" db="EMBL/GenBank/DDBJ databases">
        <title>Phytophthora fragariaefolia NBRC 109709.</title>
        <authorList>
            <person name="Ichikawa N."/>
            <person name="Sato H."/>
            <person name="Tonouchi N."/>
        </authorList>
    </citation>
    <scope>NUCLEOTIDE SEQUENCE</scope>
    <source>
        <strain evidence="2">NBRC 109709</strain>
    </source>
</reference>
<organism evidence="2 3">
    <name type="scientific">Phytophthora fragariaefolia</name>
    <dbReference type="NCBI Taxonomy" id="1490495"/>
    <lineage>
        <taxon>Eukaryota</taxon>
        <taxon>Sar</taxon>
        <taxon>Stramenopiles</taxon>
        <taxon>Oomycota</taxon>
        <taxon>Peronosporomycetes</taxon>
        <taxon>Peronosporales</taxon>
        <taxon>Peronosporaceae</taxon>
        <taxon>Phytophthora</taxon>
    </lineage>
</organism>
<evidence type="ECO:0000313" key="2">
    <source>
        <dbReference type="EMBL" id="GMF37227.1"/>
    </source>
</evidence>
<feature type="compositionally biased region" description="Low complexity" evidence="1">
    <location>
        <begin position="113"/>
        <end position="124"/>
    </location>
</feature>